<protein>
    <submittedName>
        <fullName evidence="1">Uncharacterized protein</fullName>
    </submittedName>
</protein>
<dbReference type="AlphaFoldDB" id="A0A8T8HX57"/>
<dbReference type="Proteomes" id="UP000671828">
    <property type="component" value="Chromosome"/>
</dbReference>
<evidence type="ECO:0000313" key="2">
    <source>
        <dbReference type="Proteomes" id="UP000671828"/>
    </source>
</evidence>
<feature type="non-terminal residue" evidence="1">
    <location>
        <position position="1"/>
    </location>
</feature>
<reference evidence="1" key="1">
    <citation type="submission" date="2021-04" db="EMBL/GenBank/DDBJ databases">
        <title>Saccharothrix algeriensis WGS.</title>
        <authorList>
            <person name="Stuskova K."/>
            <person name="Hakalova E."/>
            <person name="Tebbal A.B."/>
            <person name="Eichmeier A."/>
        </authorList>
    </citation>
    <scope>NUCLEOTIDE SEQUENCE</scope>
    <source>
        <strain evidence="1">NRRL B-24137</strain>
    </source>
</reference>
<gene>
    <name evidence="1" type="ORF">J7S33_29670</name>
</gene>
<accession>A0A8T8HX57</accession>
<evidence type="ECO:0000313" key="1">
    <source>
        <dbReference type="EMBL" id="QTR03092.1"/>
    </source>
</evidence>
<dbReference type="EMBL" id="CP072788">
    <property type="protein sequence ID" value="QTR03092.1"/>
    <property type="molecule type" value="Genomic_DNA"/>
</dbReference>
<organism evidence="1 2">
    <name type="scientific">Saccharothrix algeriensis</name>
    <dbReference type="NCBI Taxonomy" id="173560"/>
    <lineage>
        <taxon>Bacteria</taxon>
        <taxon>Bacillati</taxon>
        <taxon>Actinomycetota</taxon>
        <taxon>Actinomycetes</taxon>
        <taxon>Pseudonocardiales</taxon>
        <taxon>Pseudonocardiaceae</taxon>
        <taxon>Saccharothrix</taxon>
    </lineage>
</organism>
<proteinExistence type="predicted"/>
<sequence length="95" mass="10237">SPCPPSCDDRLARTRALRPAADGGQRLEVPRYIRRAEWFTDEGDLGLAGRYPEGVRLRWDAATGVFTAVARDGTVLARLHDVQGAPVGHVPGESG</sequence>
<name>A0A8T8HX57_9PSEU</name>